<accession>A0A6I0F1V0</accession>
<reference evidence="1 2" key="1">
    <citation type="submission" date="2019-10" db="EMBL/GenBank/DDBJ databases">
        <title>Alkaliphilus serpentinus sp. nov. and Alkaliphilus pronyensis sp. nov., two novel anaerobic alkaliphilic species isolated from the serpentinized-hosted hydrothermal field of the Prony Bay (New Caledonia).</title>
        <authorList>
            <person name="Postec A."/>
        </authorList>
    </citation>
    <scope>NUCLEOTIDE SEQUENCE [LARGE SCALE GENOMIC DNA]</scope>
    <source>
        <strain evidence="1 2">LacV</strain>
    </source>
</reference>
<organism evidence="1 2">
    <name type="scientific">Alkaliphilus pronyensis</name>
    <dbReference type="NCBI Taxonomy" id="1482732"/>
    <lineage>
        <taxon>Bacteria</taxon>
        <taxon>Bacillati</taxon>
        <taxon>Bacillota</taxon>
        <taxon>Clostridia</taxon>
        <taxon>Peptostreptococcales</taxon>
        <taxon>Natronincolaceae</taxon>
        <taxon>Alkaliphilus</taxon>
    </lineage>
</organism>
<name>A0A6I0F1V0_9FIRM</name>
<dbReference type="EMBL" id="WBZC01000063">
    <property type="protein sequence ID" value="KAB3530761.1"/>
    <property type="molecule type" value="Genomic_DNA"/>
</dbReference>
<proteinExistence type="predicted"/>
<dbReference type="RefSeq" id="WP_151862153.1">
    <property type="nucleotide sequence ID" value="NZ_WBZC01000063.1"/>
</dbReference>
<protein>
    <submittedName>
        <fullName evidence="1">Helix-turn-helix domain containing protein</fullName>
    </submittedName>
</protein>
<dbReference type="AlphaFoldDB" id="A0A6I0F1V0"/>
<gene>
    <name evidence="1" type="ORF">F8154_13540</name>
</gene>
<sequence length="336" mass="39493">MDKDLKFAIITEGQRHGVTLTCKKHNISRTLYYRWLKRYKSFGISGLDNTQKNFTPVNKTKAEIELTILRLVKRHPDYGPRQIKYLLEEIGHNISESAVYNVMKRSNLTTRFKRIRFSNKRGKRDNNNYPDFNELKSGECWLFWTTYYGFFEGIGDIYEYTIFDYVSRIACSRLYSNLSIENLENILTAVAIPVAQNLSIEVKHLCFFQDSKIIHKKTDYCISYIDGIFKNSGFDISVHVLKEQDKLSNAPLEIFNRLRGLREGYTDGCLSYLMAFTHSAATFKELKTHLQKYIRDYNINYMSDYGGRLYSPVGYHVKQTNSEMVLPLWAYIEREY</sequence>
<dbReference type="Pfam" id="PF13565">
    <property type="entry name" value="HTH_32"/>
    <property type="match status" value="1"/>
</dbReference>
<dbReference type="OrthoDB" id="1705009at2"/>
<dbReference type="InterPro" id="IPR009057">
    <property type="entry name" value="Homeodomain-like_sf"/>
</dbReference>
<keyword evidence="2" id="KW-1185">Reference proteome</keyword>
<evidence type="ECO:0000313" key="1">
    <source>
        <dbReference type="EMBL" id="KAB3530761.1"/>
    </source>
</evidence>
<dbReference type="Proteomes" id="UP000432715">
    <property type="component" value="Unassembled WGS sequence"/>
</dbReference>
<evidence type="ECO:0000313" key="2">
    <source>
        <dbReference type="Proteomes" id="UP000432715"/>
    </source>
</evidence>
<dbReference type="SUPFAM" id="SSF46689">
    <property type="entry name" value="Homeodomain-like"/>
    <property type="match status" value="1"/>
</dbReference>
<comment type="caution">
    <text evidence="1">The sequence shown here is derived from an EMBL/GenBank/DDBJ whole genome shotgun (WGS) entry which is preliminary data.</text>
</comment>